<accession>A0AAV9PP91</accession>
<comment type="caution">
    <text evidence="2">The sequence shown here is derived from an EMBL/GenBank/DDBJ whole genome shotgun (WGS) entry which is preliminary data.</text>
</comment>
<evidence type="ECO:0000259" key="1">
    <source>
        <dbReference type="Pfam" id="PF00144"/>
    </source>
</evidence>
<dbReference type="Pfam" id="PF00144">
    <property type="entry name" value="Beta-lactamase"/>
    <property type="match status" value="1"/>
</dbReference>
<organism evidence="2 3">
    <name type="scientific">Saxophila tyrrhenica</name>
    <dbReference type="NCBI Taxonomy" id="1690608"/>
    <lineage>
        <taxon>Eukaryota</taxon>
        <taxon>Fungi</taxon>
        <taxon>Dikarya</taxon>
        <taxon>Ascomycota</taxon>
        <taxon>Pezizomycotina</taxon>
        <taxon>Dothideomycetes</taxon>
        <taxon>Dothideomycetidae</taxon>
        <taxon>Mycosphaerellales</taxon>
        <taxon>Extremaceae</taxon>
        <taxon>Saxophila</taxon>
    </lineage>
</organism>
<protein>
    <recommendedName>
        <fullName evidence="1">Beta-lactamase-related domain-containing protein</fullName>
    </recommendedName>
</protein>
<dbReference type="InterPro" id="IPR050789">
    <property type="entry name" value="Diverse_Enzym_Activities"/>
</dbReference>
<dbReference type="Gene3D" id="3.40.710.10">
    <property type="entry name" value="DD-peptidase/beta-lactamase superfamily"/>
    <property type="match status" value="1"/>
</dbReference>
<dbReference type="PANTHER" id="PTHR43283:SF3">
    <property type="entry name" value="BETA-LACTAMASE FAMILY PROTEIN (AFU_ORTHOLOGUE AFUA_5G07500)"/>
    <property type="match status" value="1"/>
</dbReference>
<dbReference type="PANTHER" id="PTHR43283">
    <property type="entry name" value="BETA-LACTAMASE-RELATED"/>
    <property type="match status" value="1"/>
</dbReference>
<keyword evidence="3" id="KW-1185">Reference proteome</keyword>
<evidence type="ECO:0000313" key="2">
    <source>
        <dbReference type="EMBL" id="KAK5175622.1"/>
    </source>
</evidence>
<dbReference type="Proteomes" id="UP001337655">
    <property type="component" value="Unassembled WGS sequence"/>
</dbReference>
<gene>
    <name evidence="2" type="ORF">LTR77_000761</name>
</gene>
<dbReference type="EMBL" id="JAVRRT010000001">
    <property type="protein sequence ID" value="KAK5175622.1"/>
    <property type="molecule type" value="Genomic_DNA"/>
</dbReference>
<dbReference type="InterPro" id="IPR012338">
    <property type="entry name" value="Beta-lactam/transpept-like"/>
</dbReference>
<reference evidence="2 3" key="1">
    <citation type="submission" date="2023-08" db="EMBL/GenBank/DDBJ databases">
        <title>Black Yeasts Isolated from many extreme environments.</title>
        <authorList>
            <person name="Coleine C."/>
            <person name="Stajich J.E."/>
            <person name="Selbmann L."/>
        </authorList>
    </citation>
    <scope>NUCLEOTIDE SEQUENCE [LARGE SCALE GENOMIC DNA]</scope>
    <source>
        <strain evidence="2 3">CCFEE 5935</strain>
    </source>
</reference>
<proteinExistence type="predicted"/>
<evidence type="ECO:0000313" key="3">
    <source>
        <dbReference type="Proteomes" id="UP001337655"/>
    </source>
</evidence>
<dbReference type="GeneID" id="89922111"/>
<dbReference type="SUPFAM" id="SSF56601">
    <property type="entry name" value="beta-lactamase/transpeptidase-like"/>
    <property type="match status" value="1"/>
</dbReference>
<dbReference type="RefSeq" id="XP_064664260.1">
    <property type="nucleotide sequence ID" value="XM_064798026.1"/>
</dbReference>
<dbReference type="InterPro" id="IPR001466">
    <property type="entry name" value="Beta-lactam-related"/>
</dbReference>
<name>A0AAV9PP91_9PEZI</name>
<sequence length="421" mass="46181">MEAQLDPIFQDRIDAKAVPGAAAVALDRNGNVLFSKGYGNTTVGDESSPKVTPSTLTLIFSCTKLVTAVAMLQLIEQGKADLMDPASKYFPPIAKLKLLKGWNEDGTPELVEPENEILLLHLFTHTSGTGYDFFSGDLLRYRVQQAQPVMTYMTEGTLESFMTPLAFEPGTKYQYGVSFDFLGLCLEKVSGMRLDQYVDKHIIRPLGLENTGISLNEEQTKNLFPVHAKDAEGKLTPTPTRPKEDPEVVGGGHFLYSTAEDYAQILLVLLNNGTHPTSKVRILKPETVKDYIFTDMLPKVGCSNEGVGEIPSTIPQVSCEGTFMPGIPKGWSLGGMINHEDLPNGRKKGSLSWSGLGNLYYWVDRTEGYLGMVGSAYLPYFDKDALHLADALERAVYGKPMAKEIGEKGSNFEGGNYEVAQ</sequence>
<dbReference type="AlphaFoldDB" id="A0AAV9PP91"/>
<feature type="domain" description="Beta-lactamase-related" evidence="1">
    <location>
        <begin position="6"/>
        <end position="373"/>
    </location>
</feature>